<dbReference type="HOGENOM" id="CLU_038823_0_1_9"/>
<dbReference type="CDD" id="cd07381">
    <property type="entry name" value="MPP_CapA"/>
    <property type="match status" value="1"/>
</dbReference>
<dbReference type="Gene3D" id="3.60.21.10">
    <property type="match status" value="1"/>
</dbReference>
<dbReference type="EMBL" id="ACRF02000016">
    <property type="protein sequence ID" value="EEW93078.1"/>
    <property type="molecule type" value="Genomic_DNA"/>
</dbReference>
<reference evidence="4" key="1">
    <citation type="submission" date="2009-09" db="EMBL/GenBank/DDBJ databases">
        <authorList>
            <consortium name="The Broad Institute Genome Sequencing Platform"/>
            <person name="Ward D."/>
            <person name="Feldgarden M."/>
            <person name="Earl A."/>
            <person name="Young S.K."/>
            <person name="Zeng Q."/>
            <person name="Koehrsen M."/>
            <person name="Alvarado L."/>
            <person name="Berlin A."/>
            <person name="Bochicchio J."/>
            <person name="Borenstein D."/>
            <person name="Chapman S.B."/>
            <person name="Chen Z."/>
            <person name="Engels R."/>
            <person name="Freedman E."/>
            <person name="Gellesch M."/>
            <person name="Goldberg J."/>
            <person name="Griggs A."/>
            <person name="Gujja S."/>
            <person name="Heilman E."/>
            <person name="Heiman D."/>
            <person name="Hepburn T."/>
            <person name="Howarth C."/>
            <person name="Jen D."/>
            <person name="Larson L."/>
            <person name="Lewis B."/>
            <person name="Mehta T."/>
            <person name="Park D."/>
            <person name="Pearson M."/>
            <person name="Roberts A."/>
            <person name="Saif S."/>
            <person name="Shea T."/>
            <person name="Shenoy N."/>
            <person name="Sisk P."/>
            <person name="Stolte C."/>
            <person name="Sykes S."/>
            <person name="Thomson T."/>
            <person name="Walk T."/>
            <person name="White J."/>
            <person name="Yandava C."/>
            <person name="Sibley C.D."/>
            <person name="Field T.R."/>
            <person name="Grinwis M."/>
            <person name="Eshaghurshan C.S."/>
            <person name="Surette M.G."/>
            <person name="Haas B."/>
            <person name="Nusbaum C."/>
            <person name="Birren B."/>
        </authorList>
    </citation>
    <scope>NUCLEOTIDE SEQUENCE [LARGE SCALE GENOMIC DNA]</scope>
    <source>
        <strain evidence="4">ATCC 700633</strain>
    </source>
</reference>
<dbReference type="InterPro" id="IPR052169">
    <property type="entry name" value="CW_Biosynth-Accessory"/>
</dbReference>
<keyword evidence="2" id="KW-1133">Transmembrane helix</keyword>
<dbReference type="SMART" id="SM00854">
    <property type="entry name" value="PGA_cap"/>
    <property type="match status" value="1"/>
</dbReference>
<keyword evidence="2" id="KW-0812">Transmembrane</keyword>
<comment type="caution">
    <text evidence="4">The sequence shown here is derived from an EMBL/GenBank/DDBJ whole genome shotgun (WGS) entry which is preliminary data.</text>
</comment>
<name>D0BM63_9LACT</name>
<dbReference type="OrthoDB" id="9810906at2"/>
<dbReference type="InterPro" id="IPR029052">
    <property type="entry name" value="Metallo-depent_PP-like"/>
</dbReference>
<feature type="transmembrane region" description="Helical" evidence="2">
    <location>
        <begin position="21"/>
        <end position="45"/>
    </location>
</feature>
<organism evidence="4 5">
    <name type="scientific">Granulicatella elegans ATCC 700633</name>
    <dbReference type="NCBI Taxonomy" id="626369"/>
    <lineage>
        <taxon>Bacteria</taxon>
        <taxon>Bacillati</taxon>
        <taxon>Bacillota</taxon>
        <taxon>Bacilli</taxon>
        <taxon>Lactobacillales</taxon>
        <taxon>Carnobacteriaceae</taxon>
        <taxon>Granulicatella</taxon>
    </lineage>
</organism>
<dbReference type="RefSeq" id="WP_006703342.1">
    <property type="nucleotide sequence ID" value="NZ_KI391971.1"/>
</dbReference>
<evidence type="ECO:0000256" key="1">
    <source>
        <dbReference type="ARBA" id="ARBA00005662"/>
    </source>
</evidence>
<sequence>MNQRQNSSYHKRAVREARFAKLLFAFIAIASLAIVIFILNIPSIINNENKLLTKNVSTNQQSSSTASEDKEVHTARITASGDMLYHDIVYGSAFDGQNYDFKNDYEQITPLVSSADLALGDFEGTINPDRPLAGYPIFNAPEEVVQSIKDAGYDVLDLAHNHILDTGISGLKYTATAFRNAGLDIFGVKVDPNEGILVKEVNGIKVAILGFSYGFNGIEASISKEDYDNHLYDLNMDKVKEQIEKAEQIADFTIIMPQMGVEYQLTPTDAQVDTYHKMIEWGADVVFGGHPHVAEPTETIEKDGQKKFIIYSMGNLLSNQRIETLDKIWTERGVIMDITIQKEGNQTTLTSVQAHPTWVSRTPINRTFQGYQAYDYQVFLAEDYLPGAKYANTVDETTRQRIEKAYHEMLELLNIQF</sequence>
<evidence type="ECO:0000313" key="4">
    <source>
        <dbReference type="EMBL" id="EEW93078.1"/>
    </source>
</evidence>
<dbReference type="Pfam" id="PF09587">
    <property type="entry name" value="PGA_cap"/>
    <property type="match status" value="1"/>
</dbReference>
<evidence type="ECO:0000259" key="3">
    <source>
        <dbReference type="SMART" id="SM00854"/>
    </source>
</evidence>
<reference evidence="4" key="2">
    <citation type="submission" date="2011-10" db="EMBL/GenBank/DDBJ databases">
        <title>The Genome Sequence of Granulicatella elegans ATCC 700633.</title>
        <authorList>
            <consortium name="The Broad Institute Genome Sequencing Platform"/>
            <consortium name="The Broad Institute Genome Sequencing Center for Infectious Disease"/>
            <person name="Earl A."/>
            <person name="Ward D."/>
            <person name="Feldgarden M."/>
            <person name="Gevers D."/>
            <person name="Sibley C.D."/>
            <person name="Field T.R."/>
            <person name="Grinwis M."/>
            <person name="Eshaghurshan C.S."/>
            <person name="Surette M.G."/>
            <person name="Young S.K."/>
            <person name="Zeng Q."/>
            <person name="Gargeya S."/>
            <person name="Fitzgerald M."/>
            <person name="Haas B."/>
            <person name="Abouelleil A."/>
            <person name="Alvarado L."/>
            <person name="Arachchi H.M."/>
            <person name="Berlin A."/>
            <person name="Brown A."/>
            <person name="Chapman S.B."/>
            <person name="Chen Z."/>
            <person name="Dunbar C."/>
            <person name="Freedman E."/>
            <person name="Gearin G."/>
            <person name="Goldberg J."/>
            <person name="Griggs A."/>
            <person name="Gujja S."/>
            <person name="Heiman D."/>
            <person name="Howarth C."/>
            <person name="Larson L."/>
            <person name="Lui A."/>
            <person name="MacDonald P.J.P."/>
            <person name="Montmayeur A."/>
            <person name="Murphy C."/>
            <person name="Neiman D."/>
            <person name="Pearson M."/>
            <person name="Priest M."/>
            <person name="Roberts A."/>
            <person name="Saif S."/>
            <person name="Shea T."/>
            <person name="Shenoy N."/>
            <person name="Sisk P."/>
            <person name="Stolte C."/>
            <person name="Sykes S."/>
            <person name="Wortman J."/>
            <person name="Nusbaum C."/>
            <person name="Birren B."/>
        </authorList>
    </citation>
    <scope>NUCLEOTIDE SEQUENCE [LARGE SCALE GENOMIC DNA]</scope>
    <source>
        <strain evidence="4">ATCC 700633</strain>
    </source>
</reference>
<accession>D0BM63</accession>
<evidence type="ECO:0000313" key="5">
    <source>
        <dbReference type="Proteomes" id="UP000002939"/>
    </source>
</evidence>
<comment type="similarity">
    <text evidence="1">Belongs to the CapA family.</text>
</comment>
<dbReference type="STRING" id="626369.HMPREF0446_01066"/>
<dbReference type="PANTHER" id="PTHR33393">
    <property type="entry name" value="POLYGLUTAMINE SYNTHESIS ACCESSORY PROTEIN RV0574C-RELATED"/>
    <property type="match status" value="1"/>
</dbReference>
<gene>
    <name evidence="4" type="ORF">HMPREF0446_01066</name>
</gene>
<feature type="domain" description="Capsule synthesis protein CapA" evidence="3">
    <location>
        <begin position="76"/>
        <end position="320"/>
    </location>
</feature>
<dbReference type="AlphaFoldDB" id="D0BM63"/>
<dbReference type="eggNOG" id="COG2843">
    <property type="taxonomic scope" value="Bacteria"/>
</dbReference>
<keyword evidence="5" id="KW-1185">Reference proteome</keyword>
<proteinExistence type="inferred from homology"/>
<dbReference type="InterPro" id="IPR019079">
    <property type="entry name" value="Capsule_synth_CapA"/>
</dbReference>
<dbReference type="SUPFAM" id="SSF56300">
    <property type="entry name" value="Metallo-dependent phosphatases"/>
    <property type="match status" value="1"/>
</dbReference>
<dbReference type="PANTHER" id="PTHR33393:SF12">
    <property type="entry name" value="CAPSULE BIOSYNTHESIS PROTEIN CAPA"/>
    <property type="match status" value="1"/>
</dbReference>
<protein>
    <recommendedName>
        <fullName evidence="3">Capsule synthesis protein CapA domain-containing protein</fullName>
    </recommendedName>
</protein>
<evidence type="ECO:0000256" key="2">
    <source>
        <dbReference type="SAM" id="Phobius"/>
    </source>
</evidence>
<keyword evidence="2" id="KW-0472">Membrane</keyword>
<dbReference type="Proteomes" id="UP000002939">
    <property type="component" value="Unassembled WGS sequence"/>
</dbReference>